<keyword evidence="2" id="KW-0805">Transcription regulation</keyword>
<dbReference type="EMBL" id="AWUE01000696">
    <property type="protein sequence ID" value="OMP14279.1"/>
    <property type="molecule type" value="Genomic_DNA"/>
</dbReference>
<dbReference type="InterPro" id="IPR050655">
    <property type="entry name" value="Plant_B3_domain"/>
</dbReference>
<dbReference type="Gene3D" id="2.40.330.10">
    <property type="entry name" value="DNA-binding pseudobarrel domain"/>
    <property type="match status" value="2"/>
</dbReference>
<evidence type="ECO:0000313" key="7">
    <source>
        <dbReference type="EMBL" id="OMP14279.1"/>
    </source>
</evidence>
<keyword evidence="3" id="KW-0238">DNA-binding</keyword>
<comment type="caution">
    <text evidence="7">The sequence shown here is derived from an EMBL/GenBank/DDBJ whole genome shotgun (WGS) entry which is preliminary data.</text>
</comment>
<comment type="subcellular location">
    <subcellularLocation>
        <location evidence="1">Nucleus</location>
    </subcellularLocation>
</comment>
<keyword evidence="8" id="KW-1185">Reference proteome</keyword>
<accession>A0A1R3L4P0</accession>
<protein>
    <recommendedName>
        <fullName evidence="6">TF-B3 domain-containing protein</fullName>
    </recommendedName>
</protein>
<dbReference type="PROSITE" id="PS50863">
    <property type="entry name" value="B3"/>
    <property type="match status" value="1"/>
</dbReference>
<dbReference type="PANTHER" id="PTHR31920:SF145">
    <property type="entry name" value="B3 DOMAIN-CONTAINING PROTEIN REM20-LIKE ISOFORM X1"/>
    <property type="match status" value="1"/>
</dbReference>
<dbReference type="GO" id="GO:0005634">
    <property type="term" value="C:nucleus"/>
    <property type="evidence" value="ECO:0007669"/>
    <property type="project" value="UniProtKB-SubCell"/>
</dbReference>
<dbReference type="PANTHER" id="PTHR31920">
    <property type="entry name" value="B3 DOMAIN-CONTAINING"/>
    <property type="match status" value="1"/>
</dbReference>
<gene>
    <name evidence="7" type="ORF">COLO4_00100</name>
</gene>
<evidence type="ECO:0000256" key="4">
    <source>
        <dbReference type="ARBA" id="ARBA00023163"/>
    </source>
</evidence>
<evidence type="ECO:0000259" key="6">
    <source>
        <dbReference type="PROSITE" id="PS50863"/>
    </source>
</evidence>
<feature type="domain" description="TF-B3" evidence="6">
    <location>
        <begin position="1"/>
        <end position="65"/>
    </location>
</feature>
<keyword evidence="4" id="KW-0804">Transcription</keyword>
<dbReference type="SUPFAM" id="SSF101936">
    <property type="entry name" value="DNA-binding pseudobarrel domain"/>
    <property type="match status" value="2"/>
</dbReference>
<dbReference type="InterPro" id="IPR003340">
    <property type="entry name" value="B3_DNA-bd"/>
</dbReference>
<evidence type="ECO:0000313" key="8">
    <source>
        <dbReference type="Proteomes" id="UP000187203"/>
    </source>
</evidence>
<evidence type="ECO:0000256" key="1">
    <source>
        <dbReference type="ARBA" id="ARBA00004123"/>
    </source>
</evidence>
<evidence type="ECO:0000256" key="2">
    <source>
        <dbReference type="ARBA" id="ARBA00023015"/>
    </source>
</evidence>
<dbReference type="GO" id="GO:0003677">
    <property type="term" value="F:DNA binding"/>
    <property type="evidence" value="ECO:0007669"/>
    <property type="project" value="UniProtKB-KW"/>
</dbReference>
<proteinExistence type="predicted"/>
<dbReference type="InterPro" id="IPR015300">
    <property type="entry name" value="DNA-bd_pseudobarrel_sf"/>
</dbReference>
<dbReference type="AlphaFoldDB" id="A0A1R3L4P0"/>
<dbReference type="Pfam" id="PF02362">
    <property type="entry name" value="B3"/>
    <property type="match status" value="1"/>
</dbReference>
<reference evidence="8" key="1">
    <citation type="submission" date="2013-09" db="EMBL/GenBank/DDBJ databases">
        <title>Corchorus olitorius genome sequencing.</title>
        <authorList>
            <person name="Alam M."/>
            <person name="Haque M.S."/>
            <person name="Islam M.S."/>
            <person name="Emdad E.M."/>
            <person name="Islam M.M."/>
            <person name="Ahmed B."/>
            <person name="Halim A."/>
            <person name="Hossen Q.M.M."/>
            <person name="Hossain M.Z."/>
            <person name="Ahmed R."/>
            <person name="Khan M.M."/>
            <person name="Islam R."/>
            <person name="Rashid M.M."/>
            <person name="Khan S.A."/>
            <person name="Rahman M.S."/>
            <person name="Alam M."/>
            <person name="Yahiya A.S."/>
            <person name="Khan M.S."/>
            <person name="Azam M.S."/>
            <person name="Haque T."/>
            <person name="Lashkar M.Z.H."/>
            <person name="Akhand A.I."/>
            <person name="Morshed G."/>
            <person name="Roy S."/>
            <person name="Uddin K.S."/>
            <person name="Rabeya T."/>
            <person name="Hossain A.S."/>
            <person name="Chowdhury A."/>
            <person name="Snigdha A.R."/>
            <person name="Mortoza M.S."/>
            <person name="Matin S.A."/>
            <person name="Hoque S.M.E."/>
            <person name="Islam M.K."/>
            <person name="Roy D.K."/>
            <person name="Haider R."/>
            <person name="Moosa M.M."/>
            <person name="Elias S.M."/>
            <person name="Hasan A.M."/>
            <person name="Jahan S."/>
            <person name="Shafiuddin M."/>
            <person name="Mahmood N."/>
            <person name="Shommy N.S."/>
        </authorList>
    </citation>
    <scope>NUCLEOTIDE SEQUENCE [LARGE SCALE GENOMIC DNA]</scope>
    <source>
        <strain evidence="8">cv. O-4</strain>
    </source>
</reference>
<keyword evidence="5" id="KW-0539">Nucleus</keyword>
<dbReference type="OrthoDB" id="912105at2759"/>
<name>A0A1R3L4P0_9ROSI</name>
<sequence length="187" mass="21368">MFLRTVLVDKTGDTVPVTLRRIEGKLYIHDGWEDFYDTHSLRRGDVVMFALRDNDVIEVKCLCWCSIERDDFEGRQTHAHHLHSGVFDDDESAAGEQHEQADINVLDDEMMERDFRSENFHFICRLPKSAVKRPFLMTIPSEAAAYFDRGKTDITLSTLEGGNFMVKLVNGEHNRALSGGWNQFGGA</sequence>
<dbReference type="Proteomes" id="UP000187203">
    <property type="component" value="Unassembled WGS sequence"/>
</dbReference>
<evidence type="ECO:0000256" key="3">
    <source>
        <dbReference type="ARBA" id="ARBA00023125"/>
    </source>
</evidence>
<evidence type="ECO:0000256" key="5">
    <source>
        <dbReference type="ARBA" id="ARBA00023242"/>
    </source>
</evidence>
<organism evidence="7 8">
    <name type="scientific">Corchorus olitorius</name>
    <dbReference type="NCBI Taxonomy" id="93759"/>
    <lineage>
        <taxon>Eukaryota</taxon>
        <taxon>Viridiplantae</taxon>
        <taxon>Streptophyta</taxon>
        <taxon>Embryophyta</taxon>
        <taxon>Tracheophyta</taxon>
        <taxon>Spermatophyta</taxon>
        <taxon>Magnoliopsida</taxon>
        <taxon>eudicotyledons</taxon>
        <taxon>Gunneridae</taxon>
        <taxon>Pentapetalae</taxon>
        <taxon>rosids</taxon>
        <taxon>malvids</taxon>
        <taxon>Malvales</taxon>
        <taxon>Malvaceae</taxon>
        <taxon>Grewioideae</taxon>
        <taxon>Apeibeae</taxon>
        <taxon>Corchorus</taxon>
    </lineage>
</organism>